<evidence type="ECO:0000313" key="2">
    <source>
        <dbReference type="EMBL" id="MDT8999573.1"/>
    </source>
</evidence>
<reference evidence="2" key="1">
    <citation type="submission" date="2023-09" db="EMBL/GenBank/DDBJ databases">
        <title>Paucibacter sp. APW11 Genome sequencing and assembly.</title>
        <authorList>
            <person name="Kim I."/>
        </authorList>
    </citation>
    <scope>NUCLEOTIDE SEQUENCE</scope>
    <source>
        <strain evidence="2">APW11</strain>
    </source>
</reference>
<gene>
    <name evidence="2" type="ORF">RQP53_09880</name>
</gene>
<evidence type="ECO:0000313" key="3">
    <source>
        <dbReference type="Proteomes" id="UP001246372"/>
    </source>
</evidence>
<feature type="region of interest" description="Disordered" evidence="1">
    <location>
        <begin position="1"/>
        <end position="47"/>
    </location>
</feature>
<accession>A0ABU3PAH7</accession>
<dbReference type="RefSeq" id="WP_315650133.1">
    <property type="nucleotide sequence ID" value="NZ_JAVXZY010000003.1"/>
</dbReference>
<proteinExistence type="predicted"/>
<protein>
    <recommendedName>
        <fullName evidence="4">Phasin domain-containing protein</fullName>
    </recommendedName>
</protein>
<dbReference type="Proteomes" id="UP001246372">
    <property type="component" value="Unassembled WGS sequence"/>
</dbReference>
<name>A0ABU3PAH7_9BURK</name>
<sequence length="217" mass="24391">MSTSKRRSSTAHSTHSTDFEDIDETAPESGDWHSSESLTEVDDEASSHALVSLPAGRQLPALLSPTGIAQADTAELPNWADWASVHIKLPLRGLRPWAAWVQRSRDNAVLAASVWSWNTQPLQTLDELNALQQASRQQSQQLLQQWAQSWASLLQHQRDLGEPNTMSKWTEEQFNLLGQMMELFSQQAADLANLDENISVNFGYWAQQKLDRQVETV</sequence>
<keyword evidence="3" id="KW-1185">Reference proteome</keyword>
<evidence type="ECO:0008006" key="4">
    <source>
        <dbReference type="Google" id="ProtNLM"/>
    </source>
</evidence>
<comment type="caution">
    <text evidence="2">The sequence shown here is derived from an EMBL/GenBank/DDBJ whole genome shotgun (WGS) entry which is preliminary data.</text>
</comment>
<evidence type="ECO:0000256" key="1">
    <source>
        <dbReference type="SAM" id="MobiDB-lite"/>
    </source>
</evidence>
<organism evidence="2 3">
    <name type="scientific">Roseateles aquae</name>
    <dbReference type="NCBI Taxonomy" id="3077235"/>
    <lineage>
        <taxon>Bacteria</taxon>
        <taxon>Pseudomonadati</taxon>
        <taxon>Pseudomonadota</taxon>
        <taxon>Betaproteobacteria</taxon>
        <taxon>Burkholderiales</taxon>
        <taxon>Sphaerotilaceae</taxon>
        <taxon>Roseateles</taxon>
    </lineage>
</organism>
<dbReference type="EMBL" id="JAVXZY010000003">
    <property type="protein sequence ID" value="MDT8999573.1"/>
    <property type="molecule type" value="Genomic_DNA"/>
</dbReference>